<reference evidence="2" key="1">
    <citation type="journal article" date="2014" name="Int. J. Syst. Evol. Microbiol.">
        <title>Complete genome sequence of Corynebacterium casei LMG S-19264T (=DSM 44701T), isolated from a smear-ripened cheese.</title>
        <authorList>
            <consortium name="US DOE Joint Genome Institute (JGI-PGF)"/>
            <person name="Walter F."/>
            <person name="Albersmeier A."/>
            <person name="Kalinowski J."/>
            <person name="Ruckert C."/>
        </authorList>
    </citation>
    <scope>NUCLEOTIDE SEQUENCE</scope>
    <source>
        <strain evidence="2">JCM 5016</strain>
    </source>
</reference>
<name>A0A918R5H5_9ACTN</name>
<evidence type="ECO:0000313" key="3">
    <source>
        <dbReference type="Proteomes" id="UP000623010"/>
    </source>
</evidence>
<keyword evidence="3" id="KW-1185">Reference proteome</keyword>
<reference evidence="2" key="2">
    <citation type="submission" date="2020-09" db="EMBL/GenBank/DDBJ databases">
        <authorList>
            <person name="Sun Q."/>
            <person name="Ohkuma M."/>
        </authorList>
    </citation>
    <scope>NUCLEOTIDE SEQUENCE</scope>
    <source>
        <strain evidence="2">JCM 5016</strain>
    </source>
</reference>
<dbReference type="Proteomes" id="UP000623010">
    <property type="component" value="Unassembled WGS sequence"/>
</dbReference>
<dbReference type="EMBL" id="BMWH01000009">
    <property type="protein sequence ID" value="GGZ87985.1"/>
    <property type="molecule type" value="Genomic_DNA"/>
</dbReference>
<dbReference type="RefSeq" id="WP_190057713.1">
    <property type="nucleotide sequence ID" value="NZ_BMWH01000009.1"/>
</dbReference>
<sequence>MNTALHTAAPPHLSRGLPGSLRAPADTLGTSAAQARSAVLEERVVRAVMGNRY</sequence>
<gene>
    <name evidence="2" type="ORF">GCM10010389_27770</name>
</gene>
<protein>
    <submittedName>
        <fullName evidence="2">Uncharacterized protein</fullName>
    </submittedName>
</protein>
<evidence type="ECO:0000313" key="2">
    <source>
        <dbReference type="EMBL" id="GGZ87985.1"/>
    </source>
</evidence>
<evidence type="ECO:0000256" key="1">
    <source>
        <dbReference type="SAM" id="MobiDB-lite"/>
    </source>
</evidence>
<feature type="region of interest" description="Disordered" evidence="1">
    <location>
        <begin position="1"/>
        <end position="25"/>
    </location>
</feature>
<dbReference type="AlphaFoldDB" id="A0A918R5H5"/>
<proteinExistence type="predicted"/>
<organism evidence="2 3">
    <name type="scientific">Streptomyces echinoruber</name>
    <dbReference type="NCBI Taxonomy" id="68898"/>
    <lineage>
        <taxon>Bacteria</taxon>
        <taxon>Bacillati</taxon>
        <taxon>Actinomycetota</taxon>
        <taxon>Actinomycetes</taxon>
        <taxon>Kitasatosporales</taxon>
        <taxon>Streptomycetaceae</taxon>
        <taxon>Streptomyces</taxon>
    </lineage>
</organism>
<accession>A0A918R5H5</accession>
<comment type="caution">
    <text evidence="2">The sequence shown here is derived from an EMBL/GenBank/DDBJ whole genome shotgun (WGS) entry which is preliminary data.</text>
</comment>